<comment type="caution">
    <text evidence="2">The sequence shown here is derived from an EMBL/GenBank/DDBJ whole genome shotgun (WGS) entry which is preliminary data.</text>
</comment>
<reference evidence="2 3" key="1">
    <citation type="submission" date="2023-08" db="EMBL/GenBank/DDBJ databases">
        <title>A Necator americanus chromosomal reference genome.</title>
        <authorList>
            <person name="Ilik V."/>
            <person name="Petrzelkova K.J."/>
            <person name="Pardy F."/>
            <person name="Fuh T."/>
            <person name="Niatou-Singa F.S."/>
            <person name="Gouil Q."/>
            <person name="Baker L."/>
            <person name="Ritchie M.E."/>
            <person name="Jex A.R."/>
            <person name="Gazzola D."/>
            <person name="Li H."/>
            <person name="Toshio Fujiwara R."/>
            <person name="Zhan B."/>
            <person name="Aroian R.V."/>
            <person name="Pafco B."/>
            <person name="Schwarz E.M."/>
        </authorList>
    </citation>
    <scope>NUCLEOTIDE SEQUENCE [LARGE SCALE GENOMIC DNA]</scope>
    <source>
        <strain evidence="2 3">Aroian</strain>
        <tissue evidence="2">Whole animal</tissue>
    </source>
</reference>
<proteinExistence type="predicted"/>
<keyword evidence="3" id="KW-1185">Reference proteome</keyword>
<dbReference type="EMBL" id="JAVFWL010000003">
    <property type="protein sequence ID" value="KAK6744672.1"/>
    <property type="molecule type" value="Genomic_DNA"/>
</dbReference>
<feature type="transmembrane region" description="Helical" evidence="1">
    <location>
        <begin position="40"/>
        <end position="60"/>
    </location>
</feature>
<evidence type="ECO:0000256" key="1">
    <source>
        <dbReference type="SAM" id="Phobius"/>
    </source>
</evidence>
<organism evidence="2 3">
    <name type="scientific">Necator americanus</name>
    <name type="common">Human hookworm</name>
    <dbReference type="NCBI Taxonomy" id="51031"/>
    <lineage>
        <taxon>Eukaryota</taxon>
        <taxon>Metazoa</taxon>
        <taxon>Ecdysozoa</taxon>
        <taxon>Nematoda</taxon>
        <taxon>Chromadorea</taxon>
        <taxon>Rhabditida</taxon>
        <taxon>Rhabditina</taxon>
        <taxon>Rhabditomorpha</taxon>
        <taxon>Strongyloidea</taxon>
        <taxon>Ancylostomatidae</taxon>
        <taxon>Bunostominae</taxon>
        <taxon>Necator</taxon>
    </lineage>
</organism>
<protein>
    <submittedName>
        <fullName evidence="2">Uncharacterized protein</fullName>
    </submittedName>
</protein>
<name>A0ABR1D377_NECAM</name>
<keyword evidence="1" id="KW-1133">Transmembrane helix</keyword>
<evidence type="ECO:0000313" key="2">
    <source>
        <dbReference type="EMBL" id="KAK6744672.1"/>
    </source>
</evidence>
<evidence type="ECO:0000313" key="3">
    <source>
        <dbReference type="Proteomes" id="UP001303046"/>
    </source>
</evidence>
<dbReference type="Proteomes" id="UP001303046">
    <property type="component" value="Unassembled WGS sequence"/>
</dbReference>
<keyword evidence="1" id="KW-0812">Transmembrane</keyword>
<gene>
    <name evidence="2" type="primary">Necator_chrIII.g12174</name>
    <name evidence="2" type="ORF">RB195_011408</name>
</gene>
<keyword evidence="1" id="KW-0472">Membrane</keyword>
<accession>A0ABR1D377</accession>
<sequence>MESTVVSAGEWASLVLDCLLVDAADAEGFGVATDFIRKNVLFHALFSGALRLFLWFPYLVNFLITAFKAAVYENWLHVTFSCFESKQELHAIRSIW</sequence>